<comment type="caution">
    <text evidence="4">The sequence shown here is derived from an EMBL/GenBank/DDBJ whole genome shotgun (WGS) entry which is preliminary data.</text>
</comment>
<name>A0ABR2SWL6_9ROSI</name>
<dbReference type="PANTHER" id="PTHR28554">
    <property type="entry name" value="39S RIBOSOMAL PROTEIN L45, MITOCHONDRIAL"/>
    <property type="match status" value="1"/>
</dbReference>
<dbReference type="Proteomes" id="UP001396334">
    <property type="component" value="Unassembled WGS sequence"/>
</dbReference>
<evidence type="ECO:0000256" key="2">
    <source>
        <dbReference type="ARBA" id="ARBA00022946"/>
    </source>
</evidence>
<evidence type="ECO:0000313" key="5">
    <source>
        <dbReference type="Proteomes" id="UP001396334"/>
    </source>
</evidence>
<protein>
    <submittedName>
        <fullName evidence="4">Uncharacterized protein</fullName>
    </submittedName>
</protein>
<accession>A0ABR2SWL6</accession>
<evidence type="ECO:0000313" key="4">
    <source>
        <dbReference type="EMBL" id="KAK9029348.1"/>
    </source>
</evidence>
<comment type="subcellular location">
    <subcellularLocation>
        <location evidence="1">Mitochondrion</location>
    </subcellularLocation>
</comment>
<proteinExistence type="predicted"/>
<keyword evidence="3" id="KW-0496">Mitochondrion</keyword>
<keyword evidence="5" id="KW-1185">Reference proteome</keyword>
<dbReference type="PANTHER" id="PTHR28554:SF1">
    <property type="entry name" value="LARGE RIBOSOMAL SUBUNIT PROTEIN ML45"/>
    <property type="match status" value="1"/>
</dbReference>
<evidence type="ECO:0000256" key="3">
    <source>
        <dbReference type="ARBA" id="ARBA00023128"/>
    </source>
</evidence>
<sequence length="133" mass="15158">MALLRRFNLIPSLYQSSSLLLVNFICQQKSAYLDHKFPWFSFFSVPQFPIQGGTSCFYKPANNGLPWTCRNMMTHRSTMAAGLLIFLNDKKSLSTQATAQVRKVGAQISIASPGFVYEPYAPREPMPFWKRLV</sequence>
<gene>
    <name evidence="4" type="ORF">V6N11_026467</name>
</gene>
<keyword evidence="2" id="KW-0809">Transit peptide</keyword>
<organism evidence="4 5">
    <name type="scientific">Hibiscus sabdariffa</name>
    <name type="common">roselle</name>
    <dbReference type="NCBI Taxonomy" id="183260"/>
    <lineage>
        <taxon>Eukaryota</taxon>
        <taxon>Viridiplantae</taxon>
        <taxon>Streptophyta</taxon>
        <taxon>Embryophyta</taxon>
        <taxon>Tracheophyta</taxon>
        <taxon>Spermatophyta</taxon>
        <taxon>Magnoliopsida</taxon>
        <taxon>eudicotyledons</taxon>
        <taxon>Gunneridae</taxon>
        <taxon>Pentapetalae</taxon>
        <taxon>rosids</taxon>
        <taxon>malvids</taxon>
        <taxon>Malvales</taxon>
        <taxon>Malvaceae</taxon>
        <taxon>Malvoideae</taxon>
        <taxon>Hibiscus</taxon>
    </lineage>
</organism>
<dbReference type="EMBL" id="JBBPBN010000011">
    <property type="protein sequence ID" value="KAK9029348.1"/>
    <property type="molecule type" value="Genomic_DNA"/>
</dbReference>
<evidence type="ECO:0000256" key="1">
    <source>
        <dbReference type="ARBA" id="ARBA00004173"/>
    </source>
</evidence>
<dbReference type="InterPro" id="IPR051975">
    <property type="entry name" value="mtLSU_mL45"/>
</dbReference>
<reference evidence="4 5" key="1">
    <citation type="journal article" date="2024" name="G3 (Bethesda)">
        <title>Genome assembly of Hibiscus sabdariffa L. provides insights into metabolisms of medicinal natural products.</title>
        <authorList>
            <person name="Kim T."/>
        </authorList>
    </citation>
    <scope>NUCLEOTIDE SEQUENCE [LARGE SCALE GENOMIC DNA]</scope>
    <source>
        <strain evidence="4">TK-2024</strain>
        <tissue evidence="4">Old leaves</tissue>
    </source>
</reference>